<gene>
    <name evidence="2" type="ORF">RFN29_33875</name>
</gene>
<proteinExistence type="predicted"/>
<evidence type="ECO:0000313" key="3">
    <source>
        <dbReference type="Proteomes" id="UP001271249"/>
    </source>
</evidence>
<feature type="region of interest" description="Disordered" evidence="1">
    <location>
        <begin position="40"/>
        <end position="60"/>
    </location>
</feature>
<evidence type="ECO:0000256" key="1">
    <source>
        <dbReference type="SAM" id="MobiDB-lite"/>
    </source>
</evidence>
<reference evidence="2 3" key="1">
    <citation type="submission" date="2023-08" db="EMBL/GenBank/DDBJ databases">
        <title>Implementing the SeqCode for naming new Mesorhizobium species isolated from Vachellia karroo root nodules.</title>
        <authorList>
            <person name="Van Lill M."/>
        </authorList>
    </citation>
    <scope>NUCLEOTIDE SEQUENCE [LARGE SCALE GENOMIC DNA]</scope>
    <source>
        <strain evidence="2 3">VK22B</strain>
    </source>
</reference>
<accession>A0ABU4ZC84</accession>
<dbReference type="Proteomes" id="UP001271249">
    <property type="component" value="Unassembled WGS sequence"/>
</dbReference>
<sequence>MFALERVGEEVFAAHGPHAWFRQERISGREVGFEAPFQAASPSHGVEHDGELARHRHFTS</sequence>
<dbReference type="EMBL" id="JAVIJC010000066">
    <property type="protein sequence ID" value="MDX8496506.1"/>
    <property type="molecule type" value="Genomic_DNA"/>
</dbReference>
<protein>
    <submittedName>
        <fullName evidence="2">Uncharacterized protein</fullName>
    </submittedName>
</protein>
<dbReference type="RefSeq" id="WP_320230168.1">
    <property type="nucleotide sequence ID" value="NZ_JAVIJC010000066.1"/>
</dbReference>
<comment type="caution">
    <text evidence="2">The sequence shown here is derived from an EMBL/GenBank/DDBJ whole genome shotgun (WGS) entry which is preliminary data.</text>
</comment>
<evidence type="ECO:0000313" key="2">
    <source>
        <dbReference type="EMBL" id="MDX8496506.1"/>
    </source>
</evidence>
<organism evidence="2 3">
    <name type="scientific">Mesorhizobium captivum</name>
    <dbReference type="NCBI Taxonomy" id="3072319"/>
    <lineage>
        <taxon>Bacteria</taxon>
        <taxon>Pseudomonadati</taxon>
        <taxon>Pseudomonadota</taxon>
        <taxon>Alphaproteobacteria</taxon>
        <taxon>Hyphomicrobiales</taxon>
        <taxon>Phyllobacteriaceae</taxon>
        <taxon>Mesorhizobium</taxon>
    </lineage>
</organism>
<name>A0ABU4ZC84_9HYPH</name>
<keyword evidence="3" id="KW-1185">Reference proteome</keyword>